<accession>A0A2R4T6S8</accession>
<dbReference type="Gene3D" id="1.10.10.10">
    <property type="entry name" value="Winged helix-like DNA-binding domain superfamily/Winged helix DNA-binding domain"/>
    <property type="match status" value="1"/>
</dbReference>
<keyword evidence="5" id="KW-0804">Transcription</keyword>
<dbReference type="KEGG" id="slk:SLUN_24450"/>
<dbReference type="Proteomes" id="UP000244201">
    <property type="component" value="Chromosome"/>
</dbReference>
<keyword evidence="4" id="KW-0238">DNA-binding</keyword>
<evidence type="ECO:0000313" key="9">
    <source>
        <dbReference type="Proteomes" id="UP000244201"/>
    </source>
</evidence>
<dbReference type="PANTHER" id="PTHR43133">
    <property type="entry name" value="RNA POLYMERASE ECF-TYPE SIGMA FACTO"/>
    <property type="match status" value="1"/>
</dbReference>
<dbReference type="PANTHER" id="PTHR43133:SF8">
    <property type="entry name" value="RNA POLYMERASE SIGMA FACTOR HI_1459-RELATED"/>
    <property type="match status" value="1"/>
</dbReference>
<dbReference type="SUPFAM" id="SSF47413">
    <property type="entry name" value="lambda repressor-like DNA-binding domains"/>
    <property type="match status" value="1"/>
</dbReference>
<evidence type="ECO:0000256" key="5">
    <source>
        <dbReference type="ARBA" id="ARBA00023163"/>
    </source>
</evidence>
<dbReference type="GO" id="GO:0006352">
    <property type="term" value="P:DNA-templated transcription initiation"/>
    <property type="evidence" value="ECO:0007669"/>
    <property type="project" value="InterPro"/>
</dbReference>
<gene>
    <name evidence="8" type="ORF">SLUN_24450</name>
</gene>
<evidence type="ECO:0000313" key="8">
    <source>
        <dbReference type="EMBL" id="AVZ74855.1"/>
    </source>
</evidence>
<name>A0A2R4T6S8_9ACTN</name>
<dbReference type="SUPFAM" id="SSF88659">
    <property type="entry name" value="Sigma3 and sigma4 domains of RNA polymerase sigma factors"/>
    <property type="match status" value="1"/>
</dbReference>
<dbReference type="InterPro" id="IPR013249">
    <property type="entry name" value="RNA_pol_sigma70_r4_t2"/>
</dbReference>
<feature type="region of interest" description="Disordered" evidence="6">
    <location>
        <begin position="405"/>
        <end position="430"/>
    </location>
</feature>
<evidence type="ECO:0000256" key="4">
    <source>
        <dbReference type="ARBA" id="ARBA00023125"/>
    </source>
</evidence>
<feature type="domain" description="HTH cro/C1-type" evidence="7">
    <location>
        <begin position="21"/>
        <end position="55"/>
    </location>
</feature>
<evidence type="ECO:0000256" key="1">
    <source>
        <dbReference type="ARBA" id="ARBA00010641"/>
    </source>
</evidence>
<sequence length="450" mass="48254">MTQSTGGSASGTPLPSPKERRRLREANSLTEEQVATAVGVTRATLRAWETGRTNPRGHRRDVYAQLLAGFEAEQREEASATAAAPAAEPAPAPQAQAPAQAQPHHAHTKQSAQSAAKTRPRPAVKRAAKPPTLLPARHEPQLLVPALAGSATASAEAAGPTSRTATASAHAPRQEAPRPARADVLTPDEAFDALYSYAAPALVRQTFLLTGRRKLSYESVERAFHLAWQHWPEVAVDRDPAGWVRAAAYEYAMSPWHRLRRAHSKPDAQSVPGPGGRALLDALLELPPPYRRTLLLYDGLGLDLPETAAETEASTPATANRVLHARAAIAEKLPELGETAVLHDRLTALAREGPAPPMTPAPAVRSGSERRARFWTRAAITVTTLIVSATAFTLVKAPTRYEPPLAPGRPVGGVPVHSGPQALTHRDKQLRQQLRSRLTNGPERLVPQTG</sequence>
<keyword evidence="2" id="KW-0805">Transcription regulation</keyword>
<dbReference type="GeneID" id="55658402"/>
<dbReference type="Pfam" id="PF08281">
    <property type="entry name" value="Sigma70_r4_2"/>
    <property type="match status" value="1"/>
</dbReference>
<dbReference type="GO" id="GO:0016987">
    <property type="term" value="F:sigma factor activity"/>
    <property type="evidence" value="ECO:0007669"/>
    <property type="project" value="UniProtKB-KW"/>
</dbReference>
<reference evidence="8 9" key="1">
    <citation type="submission" date="2018-01" db="EMBL/GenBank/DDBJ databases">
        <title>Complete genome sequence of Streptomyces lunaelactis MM109T, a Ferroverdin A producer isolated from cave moonmilk deposits.</title>
        <authorList>
            <person name="Naome A."/>
            <person name="Martinet L."/>
            <person name="Maciejewska M."/>
            <person name="Anderssen S."/>
            <person name="Adam D."/>
            <person name="Tenconi E."/>
            <person name="Deflandre B."/>
            <person name="Arguelles-Arias A."/>
            <person name="Calusinska M."/>
            <person name="Copieters W."/>
            <person name="Karim L."/>
            <person name="Hanikenne M."/>
            <person name="Baurain D."/>
            <person name="van Wezel G."/>
            <person name="Smargiasso N."/>
            <person name="de Pauw E."/>
            <person name="Delfosse P."/>
            <person name="Rigali S."/>
        </authorList>
    </citation>
    <scope>NUCLEOTIDE SEQUENCE [LARGE SCALE GENOMIC DNA]</scope>
    <source>
        <strain evidence="8 9">MM109</strain>
    </source>
</reference>
<evidence type="ECO:0000256" key="2">
    <source>
        <dbReference type="ARBA" id="ARBA00023015"/>
    </source>
</evidence>
<dbReference type="InterPro" id="IPR010982">
    <property type="entry name" value="Lambda_DNA-bd_dom_sf"/>
</dbReference>
<dbReference type="EMBL" id="CP026304">
    <property type="protein sequence ID" value="AVZ74855.1"/>
    <property type="molecule type" value="Genomic_DNA"/>
</dbReference>
<dbReference type="RefSeq" id="WP_108151687.1">
    <property type="nucleotide sequence ID" value="NZ_CP026304.1"/>
</dbReference>
<dbReference type="GO" id="GO:0003677">
    <property type="term" value="F:DNA binding"/>
    <property type="evidence" value="ECO:0007669"/>
    <property type="project" value="UniProtKB-KW"/>
</dbReference>
<dbReference type="InterPro" id="IPR013324">
    <property type="entry name" value="RNA_pol_sigma_r3/r4-like"/>
</dbReference>
<feature type="compositionally biased region" description="Polar residues" evidence="6">
    <location>
        <begin position="1"/>
        <end position="13"/>
    </location>
</feature>
<dbReference type="AlphaFoldDB" id="A0A2R4T6S8"/>
<feature type="compositionally biased region" description="Basic and acidic residues" evidence="6">
    <location>
        <begin position="172"/>
        <end position="181"/>
    </location>
</feature>
<keyword evidence="9" id="KW-1185">Reference proteome</keyword>
<comment type="similarity">
    <text evidence="1">Belongs to the sigma-70 factor family. ECF subfamily.</text>
</comment>
<dbReference type="InterPro" id="IPR039425">
    <property type="entry name" value="RNA_pol_sigma-70-like"/>
</dbReference>
<evidence type="ECO:0000259" key="7">
    <source>
        <dbReference type="PROSITE" id="PS50943"/>
    </source>
</evidence>
<dbReference type="CDD" id="cd00093">
    <property type="entry name" value="HTH_XRE"/>
    <property type="match status" value="1"/>
</dbReference>
<keyword evidence="3" id="KW-0731">Sigma factor</keyword>
<feature type="region of interest" description="Disordered" evidence="6">
    <location>
        <begin position="73"/>
        <end position="138"/>
    </location>
</feature>
<dbReference type="Gene3D" id="1.10.260.40">
    <property type="entry name" value="lambda repressor-like DNA-binding domains"/>
    <property type="match status" value="1"/>
</dbReference>
<dbReference type="GO" id="GO:0000428">
    <property type="term" value="C:DNA-directed RNA polymerase complex"/>
    <property type="evidence" value="ECO:0007669"/>
    <property type="project" value="UniProtKB-KW"/>
</dbReference>
<feature type="compositionally biased region" description="Basic residues" evidence="6">
    <location>
        <begin position="118"/>
        <end position="128"/>
    </location>
</feature>
<dbReference type="OrthoDB" id="3869980at2"/>
<feature type="compositionally biased region" description="Low complexity" evidence="6">
    <location>
        <begin position="79"/>
        <end position="103"/>
    </location>
</feature>
<feature type="region of interest" description="Disordered" evidence="6">
    <location>
        <begin position="1"/>
        <end position="41"/>
    </location>
</feature>
<protein>
    <submittedName>
        <fullName evidence="8">DNA-directed RNA polymerase sigma-70 factor</fullName>
    </submittedName>
</protein>
<keyword evidence="8" id="KW-0240">DNA-directed RNA polymerase</keyword>
<feature type="region of interest" description="Disordered" evidence="6">
    <location>
        <begin position="153"/>
        <end position="182"/>
    </location>
</feature>
<dbReference type="PROSITE" id="PS50943">
    <property type="entry name" value="HTH_CROC1"/>
    <property type="match status" value="1"/>
</dbReference>
<organism evidence="8 9">
    <name type="scientific">Streptomyces lunaelactis</name>
    <dbReference type="NCBI Taxonomy" id="1535768"/>
    <lineage>
        <taxon>Bacteria</taxon>
        <taxon>Bacillati</taxon>
        <taxon>Actinomycetota</taxon>
        <taxon>Actinomycetes</taxon>
        <taxon>Kitasatosporales</taxon>
        <taxon>Streptomycetaceae</taxon>
        <taxon>Streptomyces</taxon>
    </lineage>
</organism>
<dbReference type="InterPro" id="IPR001387">
    <property type="entry name" value="Cro/C1-type_HTH"/>
</dbReference>
<dbReference type="InterPro" id="IPR036388">
    <property type="entry name" value="WH-like_DNA-bd_sf"/>
</dbReference>
<proteinExistence type="inferred from homology"/>
<evidence type="ECO:0000256" key="3">
    <source>
        <dbReference type="ARBA" id="ARBA00023082"/>
    </source>
</evidence>
<evidence type="ECO:0000256" key="6">
    <source>
        <dbReference type="SAM" id="MobiDB-lite"/>
    </source>
</evidence>
<dbReference type="Pfam" id="PF01381">
    <property type="entry name" value="HTH_3"/>
    <property type="match status" value="1"/>
</dbReference>